<feature type="signal peptide" evidence="1">
    <location>
        <begin position="1"/>
        <end position="24"/>
    </location>
</feature>
<dbReference type="RefSeq" id="WP_018475273.1">
    <property type="nucleotide sequence ID" value="NZ_BMWX01000005.1"/>
</dbReference>
<evidence type="ECO:0000313" key="3">
    <source>
        <dbReference type="Proteomes" id="UP000619457"/>
    </source>
</evidence>
<gene>
    <name evidence="2" type="ORF">GCM10007049_29230</name>
</gene>
<reference evidence="2" key="2">
    <citation type="submission" date="2020-09" db="EMBL/GenBank/DDBJ databases">
        <authorList>
            <person name="Sun Q."/>
            <person name="Kim S."/>
        </authorList>
    </citation>
    <scope>NUCLEOTIDE SEQUENCE</scope>
    <source>
        <strain evidence="2">KCTC 12368</strain>
    </source>
</reference>
<keyword evidence="3" id="KW-1185">Reference proteome</keyword>
<keyword evidence="1" id="KW-0732">Signal</keyword>
<dbReference type="InterPro" id="IPR038636">
    <property type="entry name" value="Wzi_sf"/>
</dbReference>
<dbReference type="Proteomes" id="UP000619457">
    <property type="component" value="Unassembled WGS sequence"/>
</dbReference>
<evidence type="ECO:0000313" key="2">
    <source>
        <dbReference type="EMBL" id="GGZ34059.1"/>
    </source>
</evidence>
<organism evidence="2 3">
    <name type="scientific">Echinicola pacifica</name>
    <dbReference type="NCBI Taxonomy" id="346377"/>
    <lineage>
        <taxon>Bacteria</taxon>
        <taxon>Pseudomonadati</taxon>
        <taxon>Bacteroidota</taxon>
        <taxon>Cytophagia</taxon>
        <taxon>Cytophagales</taxon>
        <taxon>Cyclobacteriaceae</taxon>
        <taxon>Echinicola</taxon>
    </lineage>
</organism>
<dbReference type="AlphaFoldDB" id="A0A918UTZ7"/>
<reference evidence="2" key="1">
    <citation type="journal article" date="2014" name="Int. J. Syst. Evol. Microbiol.">
        <title>Complete genome sequence of Corynebacterium casei LMG S-19264T (=DSM 44701T), isolated from a smear-ripened cheese.</title>
        <authorList>
            <consortium name="US DOE Joint Genome Institute (JGI-PGF)"/>
            <person name="Walter F."/>
            <person name="Albersmeier A."/>
            <person name="Kalinowski J."/>
            <person name="Ruckert C."/>
        </authorList>
    </citation>
    <scope>NUCLEOTIDE SEQUENCE</scope>
    <source>
        <strain evidence="2">KCTC 12368</strain>
    </source>
</reference>
<accession>A0A918UTZ7</accession>
<protein>
    <recommendedName>
        <fullName evidence="4">Capsule assembly protein Wzi</fullName>
    </recommendedName>
</protein>
<name>A0A918UTZ7_9BACT</name>
<dbReference type="Gene3D" id="2.40.160.130">
    <property type="entry name" value="Capsule assembly protein Wzi"/>
    <property type="match status" value="1"/>
</dbReference>
<dbReference type="EMBL" id="BMWX01000005">
    <property type="protein sequence ID" value="GGZ34059.1"/>
    <property type="molecule type" value="Genomic_DNA"/>
</dbReference>
<feature type="chain" id="PRO_5038115000" description="Capsule assembly protein Wzi" evidence="1">
    <location>
        <begin position="25"/>
        <end position="560"/>
    </location>
</feature>
<evidence type="ECO:0000256" key="1">
    <source>
        <dbReference type="SAM" id="SignalP"/>
    </source>
</evidence>
<sequence length="560" mass="65752">MKWKIVVMNALMMVGLLTPLCLQAQSAYVSFDREYYHLLDRLEIRNGQMVPELSLNTKPLRRDRLVEFLDSVNVPTSSRVDAFNRQYLRQDNWEFSQDSTLSKKSLWKTIYQRPSDFYYFRNKDFDVHINPVIYFRGGTESAVEEMNFRNTRGIEIRGSIDRKVGFYTYLSSNEAIFPSWIEDYIDDHGAVPGQGFWKPYGDHGYSYFAARGYLTFQVSKHIAAQVGHDRNFIGNGYRSMILSDFSNPYMFLKLDVNIWKLQYTSIWAQMTADVFLNARNRPEDGRYPQKWFSLHRLSANIGKRLNIGVFESVMASQADWSYFNPVIFYRWAEHQLGTPDKVMLGTDFKWNMNRNMQWYGQFALDEFVFGEFFGIDGKNSKRNKHAIQLGYKYIDMFKVSNLDLQVEYNQVRPYTFQEKFEHQSYTNYLTPITHPLGANFRELIAVLKYQPLPKLSFDFTGVYHLYGEDPNEDTNRGGDILKNRLEGNDDFGLYGHKIGQGIKNELFMGTFTATYMLKHNLFVDLGHSYRRNKIEEAETTSTQMTSVALRLNIARERYNY</sequence>
<proteinExistence type="predicted"/>
<evidence type="ECO:0008006" key="4">
    <source>
        <dbReference type="Google" id="ProtNLM"/>
    </source>
</evidence>
<comment type="caution">
    <text evidence="2">The sequence shown here is derived from an EMBL/GenBank/DDBJ whole genome shotgun (WGS) entry which is preliminary data.</text>
</comment>